<dbReference type="EMBL" id="CABEEZ010000001">
    <property type="protein sequence ID" value="VTR14459.1"/>
    <property type="molecule type" value="Genomic_DNA"/>
</dbReference>
<name>A0A4U9T8A9_SERFO</name>
<organism evidence="2">
    <name type="scientific">Serratia fonticola</name>
    <dbReference type="NCBI Taxonomy" id="47917"/>
    <lineage>
        <taxon>Bacteria</taxon>
        <taxon>Pseudomonadati</taxon>
        <taxon>Pseudomonadota</taxon>
        <taxon>Gammaproteobacteria</taxon>
        <taxon>Enterobacterales</taxon>
        <taxon>Yersiniaceae</taxon>
        <taxon>Serratia</taxon>
    </lineage>
</organism>
<evidence type="ECO:0000256" key="1">
    <source>
        <dbReference type="SAM" id="SignalP"/>
    </source>
</evidence>
<dbReference type="AlphaFoldDB" id="A0A4U9T8A9"/>
<accession>A0A4U9T8A9</accession>
<proteinExistence type="predicted"/>
<reference evidence="2" key="1">
    <citation type="submission" date="2019-05" db="EMBL/GenBank/DDBJ databases">
        <authorList>
            <consortium name="Pathogen Informatics"/>
        </authorList>
    </citation>
    <scope>NUCLEOTIDE SEQUENCE [LARGE SCALE GENOMIC DNA]</scope>
    <source>
        <strain evidence="2">NCTC12965</strain>
    </source>
</reference>
<keyword evidence="1" id="KW-0732">Signal</keyword>
<protein>
    <recommendedName>
        <fullName evidence="3">Secreted protein</fullName>
    </recommendedName>
</protein>
<sequence length="101" mass="11430">MRAQKKKAACAAFLALCNLLFRAGVLHPAFQFLSRTESDHAARRNRNVLTGFRVASRTLVLVSQIKIAKTRQLDLFSILQSSTDLFKEQFYQVFGIPFAKP</sequence>
<evidence type="ECO:0008006" key="3">
    <source>
        <dbReference type="Google" id="ProtNLM"/>
    </source>
</evidence>
<gene>
    <name evidence="2" type="ORF">NCTC12965_00004</name>
</gene>
<evidence type="ECO:0000313" key="2">
    <source>
        <dbReference type="EMBL" id="VTR14459.1"/>
    </source>
</evidence>
<feature type="chain" id="PRO_5021019170" description="Secreted protein" evidence="1">
    <location>
        <begin position="24"/>
        <end position="101"/>
    </location>
</feature>
<feature type="signal peptide" evidence="1">
    <location>
        <begin position="1"/>
        <end position="23"/>
    </location>
</feature>